<dbReference type="Proteomes" id="UP001066276">
    <property type="component" value="Chromosome 3_2"/>
</dbReference>
<sequence length="139" mass="15014">MADGVLLPRLQAPARIPHQSSTLYCALGRQVSFHTEGEGMQPSPLPPDAQVPAVGAGIWPAHVTREKRSQSLILLRCPLNVSKIETAAQRISLGCARPLLINGYCGRRASQDSLMFEPGAPKGVWRNGRGSWCRIAPPP</sequence>
<proteinExistence type="predicted"/>
<gene>
    <name evidence="1" type="ORF">NDU88_001930</name>
</gene>
<comment type="caution">
    <text evidence="1">The sequence shown here is derived from an EMBL/GenBank/DDBJ whole genome shotgun (WGS) entry which is preliminary data.</text>
</comment>
<name>A0AAV7TK66_PLEWA</name>
<dbReference type="AlphaFoldDB" id="A0AAV7TK66"/>
<organism evidence="1 2">
    <name type="scientific">Pleurodeles waltl</name>
    <name type="common">Iberian ribbed newt</name>
    <dbReference type="NCBI Taxonomy" id="8319"/>
    <lineage>
        <taxon>Eukaryota</taxon>
        <taxon>Metazoa</taxon>
        <taxon>Chordata</taxon>
        <taxon>Craniata</taxon>
        <taxon>Vertebrata</taxon>
        <taxon>Euteleostomi</taxon>
        <taxon>Amphibia</taxon>
        <taxon>Batrachia</taxon>
        <taxon>Caudata</taxon>
        <taxon>Salamandroidea</taxon>
        <taxon>Salamandridae</taxon>
        <taxon>Pleurodelinae</taxon>
        <taxon>Pleurodeles</taxon>
    </lineage>
</organism>
<keyword evidence="2" id="KW-1185">Reference proteome</keyword>
<evidence type="ECO:0000313" key="1">
    <source>
        <dbReference type="EMBL" id="KAJ1176661.1"/>
    </source>
</evidence>
<evidence type="ECO:0000313" key="2">
    <source>
        <dbReference type="Proteomes" id="UP001066276"/>
    </source>
</evidence>
<dbReference type="EMBL" id="JANPWB010000006">
    <property type="protein sequence ID" value="KAJ1176661.1"/>
    <property type="molecule type" value="Genomic_DNA"/>
</dbReference>
<reference evidence="1" key="1">
    <citation type="journal article" date="2022" name="bioRxiv">
        <title>Sequencing and chromosome-scale assembly of the giantPleurodeles waltlgenome.</title>
        <authorList>
            <person name="Brown T."/>
            <person name="Elewa A."/>
            <person name="Iarovenko S."/>
            <person name="Subramanian E."/>
            <person name="Araus A.J."/>
            <person name="Petzold A."/>
            <person name="Susuki M."/>
            <person name="Suzuki K.-i.T."/>
            <person name="Hayashi T."/>
            <person name="Toyoda A."/>
            <person name="Oliveira C."/>
            <person name="Osipova E."/>
            <person name="Leigh N.D."/>
            <person name="Simon A."/>
            <person name="Yun M.H."/>
        </authorList>
    </citation>
    <scope>NUCLEOTIDE SEQUENCE</scope>
    <source>
        <strain evidence="1">20211129_DDA</strain>
        <tissue evidence="1">Liver</tissue>
    </source>
</reference>
<protein>
    <submittedName>
        <fullName evidence="1">Uncharacterized protein</fullName>
    </submittedName>
</protein>
<accession>A0AAV7TK66</accession>